<dbReference type="InterPro" id="IPR029058">
    <property type="entry name" value="AB_hydrolase_fold"/>
</dbReference>
<dbReference type="OrthoDB" id="9780932at2"/>
<dbReference type="EMBL" id="CP001819">
    <property type="protein sequence ID" value="ACZ23562.1"/>
    <property type="molecule type" value="Genomic_DNA"/>
</dbReference>
<evidence type="ECO:0000256" key="2">
    <source>
        <dbReference type="SAM" id="Phobius"/>
    </source>
</evidence>
<evidence type="ECO:0000313" key="4">
    <source>
        <dbReference type="EMBL" id="ACZ23562.1"/>
    </source>
</evidence>
<feature type="transmembrane region" description="Helical" evidence="2">
    <location>
        <begin position="38"/>
        <end position="58"/>
    </location>
</feature>
<reference evidence="4 5" key="1">
    <citation type="journal article" date="2009" name="Stand. Genomic Sci.">
        <title>Complete genome sequence of Sanguibacter keddieii type strain (ST-74).</title>
        <authorList>
            <person name="Ivanova N."/>
            <person name="Sikorski J."/>
            <person name="Sims D."/>
            <person name="Brettin T."/>
            <person name="Detter J.C."/>
            <person name="Han C."/>
            <person name="Lapidus A."/>
            <person name="Copeland A."/>
            <person name="Glavina Del Rio T."/>
            <person name="Nolan M."/>
            <person name="Chen F."/>
            <person name="Lucas S."/>
            <person name="Tice H."/>
            <person name="Cheng J.F."/>
            <person name="Bruce D."/>
            <person name="Goodwin L."/>
            <person name="Pitluck S."/>
            <person name="Pati A."/>
            <person name="Mavromatis K."/>
            <person name="Chen A."/>
            <person name="Palaniappan K."/>
            <person name="D'haeseleer P."/>
            <person name="Chain P."/>
            <person name="Bristow J."/>
            <person name="Eisen J.A."/>
            <person name="Markowitz V."/>
            <person name="Hugenholtz P."/>
            <person name="Goker M."/>
            <person name="Pukall R."/>
            <person name="Klenk H.P."/>
            <person name="Kyrpides N.C."/>
        </authorList>
    </citation>
    <scope>NUCLEOTIDE SEQUENCE [LARGE SCALE GENOMIC DNA]</scope>
    <source>
        <strain evidence="5">ATCC 51767 / DSM 10542 / NCFB 3025 / ST-74</strain>
    </source>
</reference>
<feature type="compositionally biased region" description="Low complexity" evidence="1">
    <location>
        <begin position="8"/>
        <end position="27"/>
    </location>
</feature>
<keyword evidence="2" id="KW-0812">Transmembrane</keyword>
<organism evidence="4 5">
    <name type="scientific">Sanguibacter keddieii (strain ATCC 51767 / DSM 10542 / NCFB 3025 / ST-74)</name>
    <dbReference type="NCBI Taxonomy" id="446469"/>
    <lineage>
        <taxon>Bacteria</taxon>
        <taxon>Bacillati</taxon>
        <taxon>Actinomycetota</taxon>
        <taxon>Actinomycetes</taxon>
        <taxon>Micrococcales</taxon>
        <taxon>Sanguibacteraceae</taxon>
        <taxon>Sanguibacter</taxon>
    </lineage>
</organism>
<dbReference type="RefSeq" id="WP_012868630.1">
    <property type="nucleotide sequence ID" value="NC_013521.1"/>
</dbReference>
<gene>
    <name evidence="4" type="ordered locus">Sked_36760</name>
</gene>
<protein>
    <recommendedName>
        <fullName evidence="3">Alpha/beta hydrolase fold-5 domain-containing protein</fullName>
    </recommendedName>
</protein>
<dbReference type="KEGG" id="ske:Sked_36760"/>
<dbReference type="eggNOG" id="COG0412">
    <property type="taxonomic scope" value="Bacteria"/>
</dbReference>
<sequence>MPTPPVSPDSADASSDTAGTPSAASTPRPRRRRRGLKITLASVLAVLVVAVGAFLFWANDTYTAEPAGLAAVQEDPRVDVDDQGDVVVLRPTGESDGRGLVFLSGAKVDPQAYAATFQEVAAEGTTVVIVKPFLNLAILERRPLDAFTDLAPDVDSWAVGGHSMGGVKACSYAESGDVDALVLLASYCSGDALAERTDLDVISVSGTQDGLATPEKIDDSLADLPASTTVVRIDGASHAQFGDYGLQPGDGTPTISDDAARESISQALVPFLGPDEQ</sequence>
<evidence type="ECO:0000259" key="3">
    <source>
        <dbReference type="Pfam" id="PF12695"/>
    </source>
</evidence>
<dbReference type="HOGENOM" id="CLU_077889_0_0_11"/>
<feature type="domain" description="Alpha/beta hydrolase fold-5" evidence="3">
    <location>
        <begin position="100"/>
        <end position="260"/>
    </location>
</feature>
<keyword evidence="2" id="KW-1133">Transmembrane helix</keyword>
<keyword evidence="5" id="KW-1185">Reference proteome</keyword>
<dbReference type="SUPFAM" id="SSF53474">
    <property type="entry name" value="alpha/beta-Hydrolases"/>
    <property type="match status" value="1"/>
</dbReference>
<feature type="region of interest" description="Disordered" evidence="1">
    <location>
        <begin position="1"/>
        <end position="31"/>
    </location>
</feature>
<proteinExistence type="predicted"/>
<dbReference type="Proteomes" id="UP000000322">
    <property type="component" value="Chromosome"/>
</dbReference>
<dbReference type="Pfam" id="PF12695">
    <property type="entry name" value="Abhydrolase_5"/>
    <property type="match status" value="1"/>
</dbReference>
<name>D1BG45_SANKS</name>
<evidence type="ECO:0000256" key="1">
    <source>
        <dbReference type="SAM" id="MobiDB-lite"/>
    </source>
</evidence>
<evidence type="ECO:0000313" key="5">
    <source>
        <dbReference type="Proteomes" id="UP000000322"/>
    </source>
</evidence>
<accession>D1BG45</accession>
<dbReference type="AlphaFoldDB" id="D1BG45"/>
<dbReference type="Gene3D" id="3.40.50.1820">
    <property type="entry name" value="alpha/beta hydrolase"/>
    <property type="match status" value="1"/>
</dbReference>
<dbReference type="STRING" id="446469.Sked_36760"/>
<dbReference type="InterPro" id="IPR029059">
    <property type="entry name" value="AB_hydrolase_5"/>
</dbReference>
<dbReference type="GO" id="GO:0016787">
    <property type="term" value="F:hydrolase activity"/>
    <property type="evidence" value="ECO:0007669"/>
    <property type="project" value="InterPro"/>
</dbReference>
<keyword evidence="2" id="KW-0472">Membrane</keyword>